<name>A0ACC1R3G3_9HYPO</name>
<dbReference type="Proteomes" id="UP001148737">
    <property type="component" value="Unassembled WGS sequence"/>
</dbReference>
<proteinExistence type="predicted"/>
<evidence type="ECO:0000313" key="2">
    <source>
        <dbReference type="Proteomes" id="UP001148737"/>
    </source>
</evidence>
<evidence type="ECO:0000313" key="1">
    <source>
        <dbReference type="EMBL" id="KAJ3496335.1"/>
    </source>
</evidence>
<keyword evidence="2" id="KW-1185">Reference proteome</keyword>
<reference evidence="1" key="1">
    <citation type="submission" date="2022-07" db="EMBL/GenBank/DDBJ databases">
        <title>Genome Sequence of Lecanicillium saksenae.</title>
        <authorList>
            <person name="Buettner E."/>
        </authorList>
    </citation>
    <scope>NUCLEOTIDE SEQUENCE</scope>
    <source>
        <strain evidence="1">VT-O1</strain>
    </source>
</reference>
<comment type="caution">
    <text evidence="1">The sequence shown here is derived from an EMBL/GenBank/DDBJ whole genome shotgun (WGS) entry which is preliminary data.</text>
</comment>
<organism evidence="1 2">
    <name type="scientific">Lecanicillium saksenae</name>
    <dbReference type="NCBI Taxonomy" id="468837"/>
    <lineage>
        <taxon>Eukaryota</taxon>
        <taxon>Fungi</taxon>
        <taxon>Dikarya</taxon>
        <taxon>Ascomycota</taxon>
        <taxon>Pezizomycotina</taxon>
        <taxon>Sordariomycetes</taxon>
        <taxon>Hypocreomycetidae</taxon>
        <taxon>Hypocreales</taxon>
        <taxon>Cordycipitaceae</taxon>
        <taxon>Lecanicillium</taxon>
    </lineage>
</organism>
<protein>
    <submittedName>
        <fullName evidence="1">Uncharacterized protein</fullName>
    </submittedName>
</protein>
<accession>A0ACC1R3G3</accession>
<sequence length="446" mass="50295">MSIHDRCADRIGQRVCVIGAGAIGLVAVKNLKEQGLQVTAFERNLYVGGNWHVSNDTTQVSALPQTRLMSSKYWTAFTDFPMAEDYPTFPAAEHVQSYLEAYAHQFQLLQHIKLGMRVVSVRRDADDSQWLVHVENLQSYQKDTQAFDRVVIATGTFNTKRQPIISGIEKFAGDILHAREFKNPSQFANKDVLVVGAGPTGADTLCQLKNAGAKKLYFSHRSRFYVIPSTIHGYSWDRSSHTTRPSYGPLHHLFLVSDEIPCLFKDEEIQDEHGIREVTGPHSVTFTDGRQAHDIDAIIFCTGYLYDDSLIQGIGSPTDPNLAPDGYKRYREARFSSQYECFPRLYHGILSESYPESLAVLGHYITLQPTFTTYDLATMAIASLWSGSYPIPSRKVMKREIGRRYSFVVRILEKGPMPTLGFRLDSKESYEWMNRAAELAGMLAAI</sequence>
<dbReference type="EMBL" id="JANAKD010000200">
    <property type="protein sequence ID" value="KAJ3496335.1"/>
    <property type="molecule type" value="Genomic_DNA"/>
</dbReference>
<gene>
    <name evidence="1" type="ORF">NLG97_g2733</name>
</gene>